<sequence length="369" mass="38843">MAGEDKHGDLASRLILHIAKATRFVAPWTSLPLATASIAVEDLIENLTGRTVHSAYFPFVRFSVLHAARVTIAWVAMTNGRKQVGLFADLFGFLGGGSTLVSLLSGSPPAWLLSPAPWLVYVAIYLIAVPTKLASVVSQAPSLPLGLVLSFIDGMARGVTVASMPSLTESSPKTAGSWLAPIVLGVIATCGGGWIAQTLGLARESWTIGRPSVLGGGVWDTLDVWAAVIAGVVYSALVGNYPALRKLRPLVVETLPSDLEITPGVARAVAVLVFTSLFAARTIATCLRPATKEAEKRIQAKTSSLPEKAAVPSENVTNATPAQTPEPKTHRRSTRSSRAATPATVSPASEDTSSKPRKRRAKKKKNSAA</sequence>
<evidence type="ECO:0000313" key="3">
    <source>
        <dbReference type="EMBL" id="GMK56498.1"/>
    </source>
</evidence>
<feature type="transmembrane region" description="Helical" evidence="2">
    <location>
        <begin position="178"/>
        <end position="201"/>
    </location>
</feature>
<name>A0AAD3YBV8_9TREE</name>
<feature type="compositionally biased region" description="Low complexity" evidence="1">
    <location>
        <begin position="336"/>
        <end position="349"/>
    </location>
</feature>
<reference evidence="3" key="1">
    <citation type="journal article" date="2023" name="BMC Genomics">
        <title>Chromosome-level genome assemblies of Cutaneotrichosporon spp. (Trichosporonales, Basidiomycota) reveal imbalanced evolution between nucleotide sequences and chromosome synteny.</title>
        <authorList>
            <person name="Kobayashi Y."/>
            <person name="Kayamori A."/>
            <person name="Aoki K."/>
            <person name="Shiwa Y."/>
            <person name="Matsutani M."/>
            <person name="Fujita N."/>
            <person name="Sugita T."/>
            <person name="Iwasaki W."/>
            <person name="Tanaka N."/>
            <person name="Takashima M."/>
        </authorList>
    </citation>
    <scope>NUCLEOTIDE SEQUENCE</scope>
    <source>
        <strain evidence="3">HIS016</strain>
    </source>
</reference>
<dbReference type="AlphaFoldDB" id="A0AAD3YBV8"/>
<keyword evidence="4" id="KW-1185">Reference proteome</keyword>
<keyword evidence="2" id="KW-0472">Membrane</keyword>
<feature type="transmembrane region" description="Helical" evidence="2">
    <location>
        <begin position="84"/>
        <end position="104"/>
    </location>
</feature>
<feature type="transmembrane region" description="Helical" evidence="2">
    <location>
        <begin position="110"/>
        <end position="128"/>
    </location>
</feature>
<keyword evidence="2" id="KW-0812">Transmembrane</keyword>
<dbReference type="Proteomes" id="UP001222932">
    <property type="component" value="Unassembled WGS sequence"/>
</dbReference>
<evidence type="ECO:0000256" key="1">
    <source>
        <dbReference type="SAM" id="MobiDB-lite"/>
    </source>
</evidence>
<evidence type="ECO:0000313" key="4">
    <source>
        <dbReference type="Proteomes" id="UP001222932"/>
    </source>
</evidence>
<feature type="region of interest" description="Disordered" evidence="1">
    <location>
        <begin position="297"/>
        <end position="369"/>
    </location>
</feature>
<accession>A0AAD3YBV8</accession>
<proteinExistence type="predicted"/>
<comment type="caution">
    <text evidence="3">The sequence shown here is derived from an EMBL/GenBank/DDBJ whole genome shotgun (WGS) entry which is preliminary data.</text>
</comment>
<gene>
    <name evidence="3" type="ORF">CspeluHIS016_0303380</name>
</gene>
<feature type="compositionally biased region" description="Polar residues" evidence="1">
    <location>
        <begin position="314"/>
        <end position="323"/>
    </location>
</feature>
<organism evidence="3 4">
    <name type="scientific">Cutaneotrichosporon spelunceum</name>
    <dbReference type="NCBI Taxonomy" id="1672016"/>
    <lineage>
        <taxon>Eukaryota</taxon>
        <taxon>Fungi</taxon>
        <taxon>Dikarya</taxon>
        <taxon>Basidiomycota</taxon>
        <taxon>Agaricomycotina</taxon>
        <taxon>Tremellomycetes</taxon>
        <taxon>Trichosporonales</taxon>
        <taxon>Trichosporonaceae</taxon>
        <taxon>Cutaneotrichosporon</taxon>
    </lineage>
</organism>
<dbReference type="EMBL" id="BTCM01000003">
    <property type="protein sequence ID" value="GMK56498.1"/>
    <property type="molecule type" value="Genomic_DNA"/>
</dbReference>
<feature type="compositionally biased region" description="Basic residues" evidence="1">
    <location>
        <begin position="355"/>
        <end position="369"/>
    </location>
</feature>
<reference evidence="3" key="2">
    <citation type="submission" date="2023-06" db="EMBL/GenBank/DDBJ databases">
        <authorList>
            <person name="Kobayashi Y."/>
            <person name="Kayamori A."/>
            <person name="Aoki K."/>
            <person name="Shiwa Y."/>
            <person name="Fujita N."/>
            <person name="Sugita T."/>
            <person name="Iwasaki W."/>
            <person name="Tanaka N."/>
            <person name="Takashima M."/>
        </authorList>
    </citation>
    <scope>NUCLEOTIDE SEQUENCE</scope>
    <source>
        <strain evidence="3">HIS016</strain>
    </source>
</reference>
<feature type="transmembrane region" description="Helical" evidence="2">
    <location>
        <begin position="222"/>
        <end position="244"/>
    </location>
</feature>
<keyword evidence="2" id="KW-1133">Transmembrane helix</keyword>
<protein>
    <submittedName>
        <fullName evidence="3">Uncharacterized protein</fullName>
    </submittedName>
</protein>
<evidence type="ECO:0000256" key="2">
    <source>
        <dbReference type="SAM" id="Phobius"/>
    </source>
</evidence>